<comment type="caution">
    <text evidence="5">The sequence shown here is derived from an EMBL/GenBank/DDBJ whole genome shotgun (WGS) entry which is preliminary data.</text>
</comment>
<organism evidence="5 6">
    <name type="scientific">Prorocentrum cordatum</name>
    <dbReference type="NCBI Taxonomy" id="2364126"/>
    <lineage>
        <taxon>Eukaryota</taxon>
        <taxon>Sar</taxon>
        <taxon>Alveolata</taxon>
        <taxon>Dinophyceae</taxon>
        <taxon>Prorocentrales</taxon>
        <taxon>Prorocentraceae</taxon>
        <taxon>Prorocentrum</taxon>
    </lineage>
</organism>
<accession>A0ABN9SJ28</accession>
<evidence type="ECO:0000256" key="3">
    <source>
        <dbReference type="SAM" id="MobiDB-lite"/>
    </source>
</evidence>
<sequence>MAEDRGTTMTSNDTDRRHGFRASAPPCRRLGRRSLARQGEGCGWSAGPRNPRTSELLCQPRTHVRPEEPEKAADVTAEDDLKKQFEAAQEFVKKENSWSHKVPTERKLNLYKFYKQFTEGDCTGDRPGMFSFEARKKWDAWDQVRGKSKEECMQGYIDELESQKKEFGE</sequence>
<dbReference type="InterPro" id="IPR000582">
    <property type="entry name" value="Acyl-CoA-binding_protein"/>
</dbReference>
<keyword evidence="6" id="KW-1185">Reference proteome</keyword>
<evidence type="ECO:0000256" key="2">
    <source>
        <dbReference type="ARBA" id="ARBA00023121"/>
    </source>
</evidence>
<evidence type="ECO:0000256" key="1">
    <source>
        <dbReference type="ARBA" id="ARBA00005567"/>
    </source>
</evidence>
<dbReference type="PROSITE" id="PS51228">
    <property type="entry name" value="ACB_2"/>
    <property type="match status" value="1"/>
</dbReference>
<dbReference type="SUPFAM" id="SSF47027">
    <property type="entry name" value="Acyl-CoA binding protein"/>
    <property type="match status" value="1"/>
</dbReference>
<dbReference type="EMBL" id="CAUYUJ010011414">
    <property type="protein sequence ID" value="CAK0831713.1"/>
    <property type="molecule type" value="Genomic_DNA"/>
</dbReference>
<evidence type="ECO:0000259" key="4">
    <source>
        <dbReference type="PROSITE" id="PS51228"/>
    </source>
</evidence>
<reference evidence="5" key="1">
    <citation type="submission" date="2023-10" db="EMBL/GenBank/DDBJ databases">
        <authorList>
            <person name="Chen Y."/>
            <person name="Shah S."/>
            <person name="Dougan E. K."/>
            <person name="Thang M."/>
            <person name="Chan C."/>
        </authorList>
    </citation>
    <scope>NUCLEOTIDE SEQUENCE [LARGE SCALE GENOMIC DNA]</scope>
</reference>
<proteinExistence type="inferred from homology"/>
<dbReference type="Proteomes" id="UP001189429">
    <property type="component" value="Unassembled WGS sequence"/>
</dbReference>
<dbReference type="PANTHER" id="PTHR23310:SF62">
    <property type="entry name" value="ACYL-COA BINDING PROTEIN 1, ISOFORM A"/>
    <property type="match status" value="1"/>
</dbReference>
<dbReference type="InterPro" id="IPR014352">
    <property type="entry name" value="FERM/acyl-CoA-bd_prot_sf"/>
</dbReference>
<dbReference type="PRINTS" id="PR00689">
    <property type="entry name" value="ACOABINDINGP"/>
</dbReference>
<feature type="domain" description="ACB" evidence="4">
    <location>
        <begin position="81"/>
        <end position="169"/>
    </location>
</feature>
<gene>
    <name evidence="5" type="ORF">PCOR1329_LOCUS29983</name>
</gene>
<comment type="similarity">
    <text evidence="1">Belongs to the ACBP family.</text>
</comment>
<feature type="region of interest" description="Disordered" evidence="3">
    <location>
        <begin position="1"/>
        <end position="55"/>
    </location>
</feature>
<keyword evidence="2" id="KW-0446">Lipid-binding</keyword>
<dbReference type="PANTHER" id="PTHR23310">
    <property type="entry name" value="ACYL-COA-BINDING PROTEIN, ACBP"/>
    <property type="match status" value="1"/>
</dbReference>
<evidence type="ECO:0000313" key="5">
    <source>
        <dbReference type="EMBL" id="CAK0831713.1"/>
    </source>
</evidence>
<dbReference type="Gene3D" id="1.20.80.10">
    <property type="match status" value="1"/>
</dbReference>
<dbReference type="InterPro" id="IPR035984">
    <property type="entry name" value="Acyl-CoA-binding_sf"/>
</dbReference>
<name>A0ABN9SJ28_9DINO</name>
<evidence type="ECO:0000313" key="6">
    <source>
        <dbReference type="Proteomes" id="UP001189429"/>
    </source>
</evidence>
<protein>
    <recommendedName>
        <fullName evidence="4">ACB domain-containing protein</fullName>
    </recommendedName>
</protein>
<dbReference type="Pfam" id="PF00887">
    <property type="entry name" value="ACBP"/>
    <property type="match status" value="1"/>
</dbReference>